<gene>
    <name evidence="15" type="ORF">LK996_16500</name>
</gene>
<keyword evidence="5" id="KW-0349">Heme</keyword>
<comment type="similarity">
    <text evidence="12">Belongs to the cytochrome b561 family.</text>
</comment>
<feature type="transmembrane region" description="Helical" evidence="13">
    <location>
        <begin position="147"/>
        <end position="165"/>
    </location>
</feature>
<protein>
    <submittedName>
        <fullName evidence="15">Cytochrome b/b6 domain-containing protein</fullName>
    </submittedName>
</protein>
<evidence type="ECO:0000256" key="9">
    <source>
        <dbReference type="ARBA" id="ARBA00022989"/>
    </source>
</evidence>
<keyword evidence="16" id="KW-1185">Reference proteome</keyword>
<keyword evidence="10" id="KW-0408">Iron</keyword>
<evidence type="ECO:0000256" key="1">
    <source>
        <dbReference type="ARBA" id="ARBA00001970"/>
    </source>
</evidence>
<evidence type="ECO:0000256" key="12">
    <source>
        <dbReference type="ARBA" id="ARBA00037975"/>
    </source>
</evidence>
<keyword evidence="7" id="KW-0479">Metal-binding</keyword>
<keyword evidence="11 13" id="KW-0472">Membrane</keyword>
<feature type="transmembrane region" description="Helical" evidence="13">
    <location>
        <begin position="41"/>
        <end position="62"/>
    </location>
</feature>
<dbReference type="RefSeq" id="WP_230528471.1">
    <property type="nucleotide sequence ID" value="NZ_JAJGAK010000006.1"/>
</dbReference>
<reference evidence="15" key="1">
    <citation type="submission" date="2021-10" db="EMBL/GenBank/DDBJ databases">
        <authorList>
            <person name="Lyu M."/>
            <person name="Wang X."/>
            <person name="Meng X."/>
            <person name="Xu K."/>
        </authorList>
    </citation>
    <scope>NUCLEOTIDE SEQUENCE</scope>
    <source>
        <strain evidence="15">A6</strain>
    </source>
</reference>
<evidence type="ECO:0000256" key="13">
    <source>
        <dbReference type="SAM" id="Phobius"/>
    </source>
</evidence>
<dbReference type="InterPro" id="IPR016174">
    <property type="entry name" value="Di-haem_cyt_TM"/>
</dbReference>
<dbReference type="Gene3D" id="1.20.950.20">
    <property type="entry name" value="Transmembrane di-heme cytochromes, Chain C"/>
    <property type="match status" value="1"/>
</dbReference>
<evidence type="ECO:0000256" key="7">
    <source>
        <dbReference type="ARBA" id="ARBA00022723"/>
    </source>
</evidence>
<keyword evidence="6 13" id="KW-0812">Transmembrane</keyword>
<evidence type="ECO:0000256" key="8">
    <source>
        <dbReference type="ARBA" id="ARBA00022982"/>
    </source>
</evidence>
<accession>A0ABS8JM88</accession>
<evidence type="ECO:0000256" key="3">
    <source>
        <dbReference type="ARBA" id="ARBA00022448"/>
    </source>
</evidence>
<evidence type="ECO:0000256" key="5">
    <source>
        <dbReference type="ARBA" id="ARBA00022617"/>
    </source>
</evidence>
<evidence type="ECO:0000256" key="6">
    <source>
        <dbReference type="ARBA" id="ARBA00022692"/>
    </source>
</evidence>
<comment type="cofactor">
    <cofactor evidence="1">
        <name>heme b</name>
        <dbReference type="ChEBI" id="CHEBI:60344"/>
    </cofactor>
</comment>
<proteinExistence type="inferred from homology"/>
<evidence type="ECO:0000256" key="2">
    <source>
        <dbReference type="ARBA" id="ARBA00004651"/>
    </source>
</evidence>
<dbReference type="Proteomes" id="UP001165293">
    <property type="component" value="Unassembled WGS sequence"/>
</dbReference>
<comment type="caution">
    <text evidence="15">The sequence shown here is derived from an EMBL/GenBank/DDBJ whole genome shotgun (WGS) entry which is preliminary data.</text>
</comment>
<feature type="transmembrane region" description="Helical" evidence="13">
    <location>
        <begin position="83"/>
        <end position="109"/>
    </location>
</feature>
<dbReference type="InterPro" id="IPR052168">
    <property type="entry name" value="Cytochrome_b561_oxidase"/>
</dbReference>
<evidence type="ECO:0000256" key="11">
    <source>
        <dbReference type="ARBA" id="ARBA00023136"/>
    </source>
</evidence>
<dbReference type="PANTHER" id="PTHR30529:SF1">
    <property type="entry name" value="CYTOCHROME B561 HOMOLOG 2"/>
    <property type="match status" value="1"/>
</dbReference>
<feature type="domain" description="Cytochrome b561 bacterial/Ni-hydrogenase" evidence="14">
    <location>
        <begin position="7"/>
        <end position="175"/>
    </location>
</feature>
<keyword evidence="9 13" id="KW-1133">Transmembrane helix</keyword>
<organism evidence="15 16">
    <name type="scientific">Noviluteimonas lactosilytica</name>
    <dbReference type="NCBI Taxonomy" id="2888523"/>
    <lineage>
        <taxon>Bacteria</taxon>
        <taxon>Pseudomonadati</taxon>
        <taxon>Pseudomonadota</taxon>
        <taxon>Gammaproteobacteria</taxon>
        <taxon>Lysobacterales</taxon>
        <taxon>Lysobacteraceae</taxon>
        <taxon>Noviluteimonas</taxon>
    </lineage>
</organism>
<dbReference type="EMBL" id="JAJGAK010000006">
    <property type="protein sequence ID" value="MCC8364672.1"/>
    <property type="molecule type" value="Genomic_DNA"/>
</dbReference>
<evidence type="ECO:0000313" key="15">
    <source>
        <dbReference type="EMBL" id="MCC8364672.1"/>
    </source>
</evidence>
<evidence type="ECO:0000313" key="16">
    <source>
        <dbReference type="Proteomes" id="UP001165293"/>
    </source>
</evidence>
<evidence type="ECO:0000256" key="4">
    <source>
        <dbReference type="ARBA" id="ARBA00022475"/>
    </source>
</evidence>
<comment type="subcellular location">
    <subcellularLocation>
        <location evidence="2">Cell membrane</location>
        <topology evidence="2">Multi-pass membrane protein</topology>
    </subcellularLocation>
</comment>
<dbReference type="Pfam" id="PF01292">
    <property type="entry name" value="Ni_hydr_CYTB"/>
    <property type="match status" value="1"/>
</dbReference>
<keyword evidence="4" id="KW-1003">Cell membrane</keyword>
<keyword evidence="3" id="KW-0813">Transport</keyword>
<dbReference type="PANTHER" id="PTHR30529">
    <property type="entry name" value="CYTOCHROME B561"/>
    <property type="match status" value="1"/>
</dbReference>
<evidence type="ECO:0000259" key="14">
    <source>
        <dbReference type="Pfam" id="PF01292"/>
    </source>
</evidence>
<name>A0ABS8JM88_9GAMM</name>
<keyword evidence="8" id="KW-0249">Electron transport</keyword>
<evidence type="ECO:0000256" key="10">
    <source>
        <dbReference type="ARBA" id="ARBA00023004"/>
    </source>
</evidence>
<dbReference type="SUPFAM" id="SSF81342">
    <property type="entry name" value="Transmembrane di-heme cytochromes"/>
    <property type="match status" value="1"/>
</dbReference>
<sequence length="175" mass="18889">MSTPSKRYPLLVRCVHWSSVALVLAAYLTGDAAEHIGPSNTGANVHVLAGLLLLVLFPLHVLGLRMRRAAGLAMTPASRAERLAALTIHLALLTFLVVQPTLGILSLWADGDPLPIPFTAWVLSPPIGMQTGAGDVLHELHEVIGNVFYGVIGLHIIAALWHQLVRRDGLLRRMV</sequence>
<dbReference type="InterPro" id="IPR011577">
    <property type="entry name" value="Cyt_b561_bac/Ni-Hgenase"/>
</dbReference>